<dbReference type="InterPro" id="IPR000209">
    <property type="entry name" value="Peptidase_S8/S53_dom"/>
</dbReference>
<dbReference type="PROSITE" id="PS00138">
    <property type="entry name" value="SUBTILASE_SER"/>
    <property type="match status" value="1"/>
</dbReference>
<dbReference type="Proteomes" id="UP000050424">
    <property type="component" value="Unassembled WGS sequence"/>
</dbReference>
<evidence type="ECO:0000256" key="3">
    <source>
        <dbReference type="ARBA" id="ARBA00022825"/>
    </source>
</evidence>
<organism evidence="5 6">
    <name type="scientific">Neonectria ditissima</name>
    <dbReference type="NCBI Taxonomy" id="78410"/>
    <lineage>
        <taxon>Eukaryota</taxon>
        <taxon>Fungi</taxon>
        <taxon>Dikarya</taxon>
        <taxon>Ascomycota</taxon>
        <taxon>Pezizomycotina</taxon>
        <taxon>Sordariomycetes</taxon>
        <taxon>Hypocreomycetidae</taxon>
        <taxon>Hypocreales</taxon>
        <taxon>Nectriaceae</taxon>
        <taxon>Neonectria</taxon>
    </lineage>
</organism>
<dbReference type="AlphaFoldDB" id="A0A0P7AVA9"/>
<dbReference type="Pfam" id="PF00082">
    <property type="entry name" value="Peptidase_S8"/>
    <property type="match status" value="1"/>
</dbReference>
<accession>A0A0P7AVA9</accession>
<dbReference type="GO" id="GO:0004252">
    <property type="term" value="F:serine-type endopeptidase activity"/>
    <property type="evidence" value="ECO:0007669"/>
    <property type="project" value="InterPro"/>
</dbReference>
<dbReference type="InterPro" id="IPR036852">
    <property type="entry name" value="Peptidase_S8/S53_dom_sf"/>
</dbReference>
<keyword evidence="6" id="KW-1185">Reference proteome</keyword>
<name>A0A0P7AVA9_9HYPO</name>
<keyword evidence="2" id="KW-0378">Hydrolase</keyword>
<dbReference type="OrthoDB" id="206201at2759"/>
<protein>
    <recommendedName>
        <fullName evidence="4">Peptidase S8/S53 domain-containing protein</fullName>
    </recommendedName>
</protein>
<evidence type="ECO:0000313" key="5">
    <source>
        <dbReference type="EMBL" id="KPM41865.1"/>
    </source>
</evidence>
<evidence type="ECO:0000259" key="4">
    <source>
        <dbReference type="Pfam" id="PF00082"/>
    </source>
</evidence>
<sequence length="226" mass="24918">MSFSLEGDEGALYPVTKAIEDATHKKKLVFAAAANYRQNKKVPIGFPANMREHLFCINSHRGDTDQPSVFTPSAQSHSANFAVIGEGILGAWLDNAVTRKKGTSCSTPIAAGMAAIVLDYSRLLRRTDDDIESVWISQPRPPAGSEATLGDVAEPESSEEVNQLQDTQAMKQIFFYLMAAGTRSYGQAQYSYIKPWFLFDPSKTKSWTAGQMATVIQNKQDWIFIA</sequence>
<keyword evidence="1" id="KW-0645">Protease</keyword>
<evidence type="ECO:0000256" key="1">
    <source>
        <dbReference type="ARBA" id="ARBA00022670"/>
    </source>
</evidence>
<dbReference type="SUPFAM" id="SSF52743">
    <property type="entry name" value="Subtilisin-like"/>
    <property type="match status" value="1"/>
</dbReference>
<evidence type="ECO:0000313" key="6">
    <source>
        <dbReference type="Proteomes" id="UP000050424"/>
    </source>
</evidence>
<proteinExistence type="predicted"/>
<dbReference type="InterPro" id="IPR023828">
    <property type="entry name" value="Peptidase_S8_Ser-AS"/>
</dbReference>
<dbReference type="STRING" id="78410.A0A0P7AVA9"/>
<dbReference type="Gene3D" id="3.40.50.200">
    <property type="entry name" value="Peptidase S8/S53 domain"/>
    <property type="match status" value="1"/>
</dbReference>
<comment type="caution">
    <text evidence="5">The sequence shown here is derived from an EMBL/GenBank/DDBJ whole genome shotgun (WGS) entry which is preliminary data.</text>
</comment>
<dbReference type="EMBL" id="LKCW01000058">
    <property type="protein sequence ID" value="KPM41865.1"/>
    <property type="molecule type" value="Genomic_DNA"/>
</dbReference>
<keyword evidence="3" id="KW-0720">Serine protease</keyword>
<gene>
    <name evidence="5" type="ORF">AK830_g4707</name>
</gene>
<evidence type="ECO:0000256" key="2">
    <source>
        <dbReference type="ARBA" id="ARBA00022801"/>
    </source>
</evidence>
<reference evidence="5 6" key="1">
    <citation type="submission" date="2015-09" db="EMBL/GenBank/DDBJ databases">
        <title>Draft genome of a European isolate of the apple canker pathogen Neonectria ditissima.</title>
        <authorList>
            <person name="Gomez-Cortecero A."/>
            <person name="Harrison R.J."/>
            <person name="Armitage A.D."/>
        </authorList>
    </citation>
    <scope>NUCLEOTIDE SEQUENCE [LARGE SCALE GENOMIC DNA]</scope>
    <source>
        <strain evidence="5 6">R09/05</strain>
    </source>
</reference>
<dbReference type="GO" id="GO:0006508">
    <property type="term" value="P:proteolysis"/>
    <property type="evidence" value="ECO:0007669"/>
    <property type="project" value="UniProtKB-KW"/>
</dbReference>
<feature type="domain" description="Peptidase S8/S53" evidence="4">
    <location>
        <begin position="15"/>
        <end position="119"/>
    </location>
</feature>